<feature type="transmembrane region" description="Helical" evidence="8">
    <location>
        <begin position="146"/>
        <end position="168"/>
    </location>
</feature>
<dbReference type="PANTHER" id="PTHR23513">
    <property type="entry name" value="INTEGRAL MEMBRANE EFFLUX PROTEIN-RELATED"/>
    <property type="match status" value="1"/>
</dbReference>
<organism evidence="10 11">
    <name type="scientific">Actinoplanes flavus</name>
    <dbReference type="NCBI Taxonomy" id="2820290"/>
    <lineage>
        <taxon>Bacteria</taxon>
        <taxon>Bacillati</taxon>
        <taxon>Actinomycetota</taxon>
        <taxon>Actinomycetes</taxon>
        <taxon>Micromonosporales</taxon>
        <taxon>Micromonosporaceae</taxon>
        <taxon>Actinoplanes</taxon>
    </lineage>
</organism>
<evidence type="ECO:0000256" key="7">
    <source>
        <dbReference type="SAM" id="MobiDB-lite"/>
    </source>
</evidence>
<evidence type="ECO:0000256" key="3">
    <source>
        <dbReference type="ARBA" id="ARBA00022475"/>
    </source>
</evidence>
<dbReference type="InterPro" id="IPR036259">
    <property type="entry name" value="MFS_trans_sf"/>
</dbReference>
<dbReference type="PROSITE" id="PS50850">
    <property type="entry name" value="MFS"/>
    <property type="match status" value="1"/>
</dbReference>
<dbReference type="InterPro" id="IPR010290">
    <property type="entry name" value="TM_effector"/>
</dbReference>
<dbReference type="PANTHER" id="PTHR23513:SF6">
    <property type="entry name" value="MAJOR FACILITATOR SUPERFAMILY ASSOCIATED DOMAIN-CONTAINING PROTEIN"/>
    <property type="match status" value="1"/>
</dbReference>
<dbReference type="CDD" id="cd06173">
    <property type="entry name" value="MFS_MefA_like"/>
    <property type="match status" value="1"/>
</dbReference>
<sequence length="425" mass="44428">MSGRTGYLALLRNRDYTLLWSGQVTSSIGDAIYEVALIWLVLGITDQSYAAVGLVLGVRLGAGLLSGPFAGVYADRWPRKTILVAGDVVRGLLLLVLPLSHVTVGLEVWHVAVVAGGLTIARTFFNPSLQASIPQLIASGQLASANAFLHAAMQTMYVVGPAAAGLALAHTSALSLLVVDTVTFFVSAATIAALRLPHHRPKDAPRTTVLHDLVDMVRQVYRIPTVFWSIVLFAVGLLAVAGTQRIGMPALADEVLGGGATEFGLLMSAVGAGTVAGSLVIGRINYRSDARMMFLGWVAWGLCFTLLGLSGHLWIAIAIAALAGAAEGVTDVCVTTLLQKSVPDHQLGRVFSLFSLTAAAGDAGSSIIIGQSLRRWNTVGVFVVSGLVAAGVGLAGVIVSRRWPNPEPEPPALREPTPPTPAVNN</sequence>
<dbReference type="RefSeq" id="WP_208467304.1">
    <property type="nucleotide sequence ID" value="NZ_JAGFNS010000006.1"/>
</dbReference>
<dbReference type="Gene3D" id="1.20.1250.20">
    <property type="entry name" value="MFS general substrate transporter like domains"/>
    <property type="match status" value="1"/>
</dbReference>
<dbReference type="Proteomes" id="UP000679690">
    <property type="component" value="Unassembled WGS sequence"/>
</dbReference>
<keyword evidence="3" id="KW-1003">Cell membrane</keyword>
<feature type="transmembrane region" description="Helical" evidence="8">
    <location>
        <begin position="82"/>
        <end position="102"/>
    </location>
</feature>
<evidence type="ECO:0000313" key="11">
    <source>
        <dbReference type="Proteomes" id="UP000679690"/>
    </source>
</evidence>
<evidence type="ECO:0000256" key="1">
    <source>
        <dbReference type="ARBA" id="ARBA00004651"/>
    </source>
</evidence>
<proteinExistence type="predicted"/>
<feature type="transmembrane region" description="Helical" evidence="8">
    <location>
        <begin position="174"/>
        <end position="196"/>
    </location>
</feature>
<dbReference type="EMBL" id="JAGFNS010000006">
    <property type="protein sequence ID" value="MBO3738116.1"/>
    <property type="molecule type" value="Genomic_DNA"/>
</dbReference>
<feature type="transmembrane region" description="Helical" evidence="8">
    <location>
        <begin position="48"/>
        <end position="70"/>
    </location>
</feature>
<feature type="domain" description="Major facilitator superfamily (MFS) profile" evidence="9">
    <location>
        <begin position="222"/>
        <end position="425"/>
    </location>
</feature>
<keyword evidence="11" id="KW-1185">Reference proteome</keyword>
<dbReference type="InterPro" id="IPR020846">
    <property type="entry name" value="MFS_dom"/>
</dbReference>
<evidence type="ECO:0000313" key="10">
    <source>
        <dbReference type="EMBL" id="MBO3738116.1"/>
    </source>
</evidence>
<evidence type="ECO:0000256" key="5">
    <source>
        <dbReference type="ARBA" id="ARBA00022989"/>
    </source>
</evidence>
<feature type="transmembrane region" description="Helical" evidence="8">
    <location>
        <begin position="20"/>
        <end position="42"/>
    </location>
</feature>
<dbReference type="PRINTS" id="PR01988">
    <property type="entry name" value="EXPORTERBACE"/>
</dbReference>
<feature type="transmembrane region" description="Helical" evidence="8">
    <location>
        <begin position="379"/>
        <end position="399"/>
    </location>
</feature>
<keyword evidence="6 8" id="KW-0472">Membrane</keyword>
<feature type="transmembrane region" description="Helical" evidence="8">
    <location>
        <begin position="293"/>
        <end position="309"/>
    </location>
</feature>
<evidence type="ECO:0000259" key="9">
    <source>
        <dbReference type="PROSITE" id="PS50850"/>
    </source>
</evidence>
<name>A0ABS3UI47_9ACTN</name>
<comment type="caution">
    <text evidence="10">The sequence shown here is derived from an EMBL/GenBank/DDBJ whole genome shotgun (WGS) entry which is preliminary data.</text>
</comment>
<evidence type="ECO:0000256" key="6">
    <source>
        <dbReference type="ARBA" id="ARBA00023136"/>
    </source>
</evidence>
<comment type="subcellular location">
    <subcellularLocation>
        <location evidence="1">Cell membrane</location>
        <topology evidence="1">Multi-pass membrane protein</topology>
    </subcellularLocation>
</comment>
<feature type="transmembrane region" description="Helical" evidence="8">
    <location>
        <begin position="350"/>
        <end position="373"/>
    </location>
</feature>
<feature type="transmembrane region" description="Helical" evidence="8">
    <location>
        <begin position="226"/>
        <end position="243"/>
    </location>
</feature>
<feature type="region of interest" description="Disordered" evidence="7">
    <location>
        <begin position="406"/>
        <end position="425"/>
    </location>
</feature>
<gene>
    <name evidence="10" type="ORF">J5X75_11335</name>
</gene>
<dbReference type="Pfam" id="PF05977">
    <property type="entry name" value="MFS_3"/>
    <property type="match status" value="1"/>
</dbReference>
<keyword evidence="5 8" id="KW-1133">Transmembrane helix</keyword>
<protein>
    <submittedName>
        <fullName evidence="10">MFS transporter</fullName>
    </submittedName>
</protein>
<feature type="transmembrane region" description="Helical" evidence="8">
    <location>
        <begin position="263"/>
        <end position="281"/>
    </location>
</feature>
<evidence type="ECO:0000256" key="8">
    <source>
        <dbReference type="SAM" id="Phobius"/>
    </source>
</evidence>
<evidence type="ECO:0000256" key="4">
    <source>
        <dbReference type="ARBA" id="ARBA00022692"/>
    </source>
</evidence>
<dbReference type="InterPro" id="IPR022324">
    <property type="entry name" value="Bacilysin_exporter_BacE_put"/>
</dbReference>
<keyword evidence="4 8" id="KW-0812">Transmembrane</keyword>
<keyword evidence="2" id="KW-0813">Transport</keyword>
<accession>A0ABS3UI47</accession>
<evidence type="ECO:0000256" key="2">
    <source>
        <dbReference type="ARBA" id="ARBA00022448"/>
    </source>
</evidence>
<reference evidence="10 11" key="1">
    <citation type="submission" date="2021-03" db="EMBL/GenBank/DDBJ databases">
        <title>Actinoplanes flavus sp. nov., a novel actinomycete isolated from Coconut Palm rhizosphere soil.</title>
        <authorList>
            <person name="Luo X."/>
        </authorList>
    </citation>
    <scope>NUCLEOTIDE SEQUENCE [LARGE SCALE GENOMIC DNA]</scope>
    <source>
        <strain evidence="10 11">NEAU-H7</strain>
    </source>
</reference>
<dbReference type="SUPFAM" id="SSF103473">
    <property type="entry name" value="MFS general substrate transporter"/>
    <property type="match status" value="1"/>
</dbReference>